<dbReference type="RefSeq" id="WP_167212458.1">
    <property type="nucleotide sequence ID" value="NZ_CP050063.1"/>
</dbReference>
<evidence type="ECO:0000256" key="2">
    <source>
        <dbReference type="SAM" id="Phobius"/>
    </source>
</evidence>
<feature type="domain" description="FecR protein" evidence="3">
    <location>
        <begin position="159"/>
        <end position="248"/>
    </location>
</feature>
<organism evidence="5 6">
    <name type="scientific">Spirosoma aureum</name>
    <dbReference type="NCBI Taxonomy" id="2692134"/>
    <lineage>
        <taxon>Bacteria</taxon>
        <taxon>Pseudomonadati</taxon>
        <taxon>Bacteroidota</taxon>
        <taxon>Cytophagia</taxon>
        <taxon>Cytophagales</taxon>
        <taxon>Cytophagaceae</taxon>
        <taxon>Spirosoma</taxon>
    </lineage>
</organism>
<dbReference type="InterPro" id="IPR012373">
    <property type="entry name" value="Ferrdict_sens_TM"/>
</dbReference>
<dbReference type="GO" id="GO:0016989">
    <property type="term" value="F:sigma factor antagonist activity"/>
    <property type="evidence" value="ECO:0007669"/>
    <property type="project" value="TreeGrafter"/>
</dbReference>
<feature type="compositionally biased region" description="Polar residues" evidence="1">
    <location>
        <begin position="27"/>
        <end position="42"/>
    </location>
</feature>
<gene>
    <name evidence="5" type="ORF">G8759_21920</name>
</gene>
<sequence length="363" mass="41321">MADQRPIDDALLAKFLAGETDPGESARVQQWLASQNSAPTEPSQDDFAHFERIWQDAKPAETRPIDTESAWQSVQRKMRQSDSNVPSVSQPDPIIKPMPVRREEQNLTQERQPQRRKPIWSQSIWRVAAMLLLTIGVGWMAFRFLNQPKPVEQFLTFSTTNRQAERILPDGTKILLNRHSTLRYPATFDDHHRDVTLTGEAFFDVIPDAQRPFRIQARQTSVQVLGTSFNVRAYDANVSVAVRTGKVRFASKRKAVLLTKNQQATFEAKEDTIRRSLQLLPNEFAYKTGQLVFDNEPLREVVQTLNRVYDADVRLGNQVLGDCRLTTRFTNATLDAVVVITAETLKLKVRHVGKQVILDGTCQ</sequence>
<evidence type="ECO:0000313" key="5">
    <source>
        <dbReference type="EMBL" id="QIP15091.1"/>
    </source>
</evidence>
<proteinExistence type="predicted"/>
<evidence type="ECO:0000256" key="1">
    <source>
        <dbReference type="SAM" id="MobiDB-lite"/>
    </source>
</evidence>
<keyword evidence="6" id="KW-1185">Reference proteome</keyword>
<dbReference type="Pfam" id="PF04773">
    <property type="entry name" value="FecR"/>
    <property type="match status" value="1"/>
</dbReference>
<feature type="domain" description="Protein FecR C-terminal" evidence="4">
    <location>
        <begin position="291"/>
        <end position="357"/>
    </location>
</feature>
<dbReference type="PANTHER" id="PTHR30273:SF2">
    <property type="entry name" value="PROTEIN FECR"/>
    <property type="match status" value="1"/>
</dbReference>
<dbReference type="Pfam" id="PF16344">
    <property type="entry name" value="FecR_C"/>
    <property type="match status" value="1"/>
</dbReference>
<dbReference type="Gene3D" id="2.60.120.1440">
    <property type="match status" value="1"/>
</dbReference>
<dbReference type="Gene3D" id="3.55.50.30">
    <property type="match status" value="1"/>
</dbReference>
<name>A0A6G9ARI8_9BACT</name>
<feature type="transmembrane region" description="Helical" evidence="2">
    <location>
        <begin position="124"/>
        <end position="145"/>
    </location>
</feature>
<keyword evidence="2" id="KW-0472">Membrane</keyword>
<feature type="region of interest" description="Disordered" evidence="1">
    <location>
        <begin position="19"/>
        <end position="44"/>
    </location>
</feature>
<dbReference type="Proteomes" id="UP000501802">
    <property type="component" value="Chromosome"/>
</dbReference>
<accession>A0A6G9ARI8</accession>
<evidence type="ECO:0000259" key="4">
    <source>
        <dbReference type="Pfam" id="PF16344"/>
    </source>
</evidence>
<evidence type="ECO:0000313" key="6">
    <source>
        <dbReference type="Proteomes" id="UP000501802"/>
    </source>
</evidence>
<dbReference type="EMBL" id="CP050063">
    <property type="protein sequence ID" value="QIP15091.1"/>
    <property type="molecule type" value="Genomic_DNA"/>
</dbReference>
<dbReference type="AlphaFoldDB" id="A0A6G9ARI8"/>
<evidence type="ECO:0000259" key="3">
    <source>
        <dbReference type="Pfam" id="PF04773"/>
    </source>
</evidence>
<keyword evidence="2" id="KW-0812">Transmembrane</keyword>
<dbReference type="InterPro" id="IPR006860">
    <property type="entry name" value="FecR"/>
</dbReference>
<keyword evidence="2" id="KW-1133">Transmembrane helix</keyword>
<reference evidence="5 6" key="1">
    <citation type="submission" date="2020-03" db="EMBL/GenBank/DDBJ databases">
        <authorList>
            <person name="Kim M.K."/>
        </authorList>
    </citation>
    <scope>NUCLEOTIDE SEQUENCE [LARGE SCALE GENOMIC DNA]</scope>
    <source>
        <strain evidence="5 6">BT328</strain>
    </source>
</reference>
<dbReference type="PIRSF" id="PIRSF018266">
    <property type="entry name" value="FecR"/>
    <property type="match status" value="1"/>
</dbReference>
<dbReference type="PANTHER" id="PTHR30273">
    <property type="entry name" value="PERIPLASMIC SIGNAL SENSOR AND SIGMA FACTOR ACTIVATOR FECR-RELATED"/>
    <property type="match status" value="1"/>
</dbReference>
<protein>
    <submittedName>
        <fullName evidence="5">DUF4974 domain-containing protein</fullName>
    </submittedName>
</protein>
<dbReference type="InterPro" id="IPR032508">
    <property type="entry name" value="FecR_C"/>
</dbReference>
<dbReference type="KEGG" id="spib:G8759_21920"/>